<protein>
    <submittedName>
        <fullName evidence="2">Uncharacterized protein</fullName>
    </submittedName>
</protein>
<keyword evidence="3" id="KW-1185">Reference proteome</keyword>
<evidence type="ECO:0000313" key="2">
    <source>
        <dbReference type="EMBL" id="KAG5608734.1"/>
    </source>
</evidence>
<comment type="caution">
    <text evidence="2">The sequence shown here is derived from an EMBL/GenBank/DDBJ whole genome shotgun (WGS) entry which is preliminary data.</text>
</comment>
<dbReference type="Proteomes" id="UP000824120">
    <property type="component" value="Chromosome 4"/>
</dbReference>
<sequence>MAIFQNSHLEIWPLLGVYAEMMRPSLPPPPPPPPKAASPIRPRLLIVPPTPPSHKMELGF</sequence>
<gene>
    <name evidence="2" type="ORF">H5410_020015</name>
</gene>
<dbReference type="AlphaFoldDB" id="A0A9J5ZCX2"/>
<name>A0A9J5ZCX2_SOLCO</name>
<feature type="region of interest" description="Disordered" evidence="1">
    <location>
        <begin position="24"/>
        <end position="60"/>
    </location>
</feature>
<proteinExistence type="predicted"/>
<feature type="compositionally biased region" description="Pro residues" evidence="1">
    <location>
        <begin position="25"/>
        <end position="36"/>
    </location>
</feature>
<accession>A0A9J5ZCX2</accession>
<reference evidence="2 3" key="1">
    <citation type="submission" date="2020-09" db="EMBL/GenBank/DDBJ databases">
        <title>De no assembly of potato wild relative species, Solanum commersonii.</title>
        <authorList>
            <person name="Cho K."/>
        </authorList>
    </citation>
    <scope>NUCLEOTIDE SEQUENCE [LARGE SCALE GENOMIC DNA]</scope>
    <source>
        <strain evidence="2">LZ3.2</strain>
        <tissue evidence="2">Leaf</tissue>
    </source>
</reference>
<evidence type="ECO:0000256" key="1">
    <source>
        <dbReference type="SAM" id="MobiDB-lite"/>
    </source>
</evidence>
<dbReference type="EMBL" id="JACXVP010000004">
    <property type="protein sequence ID" value="KAG5608734.1"/>
    <property type="molecule type" value="Genomic_DNA"/>
</dbReference>
<organism evidence="2 3">
    <name type="scientific">Solanum commersonii</name>
    <name type="common">Commerson's wild potato</name>
    <name type="synonym">Commerson's nightshade</name>
    <dbReference type="NCBI Taxonomy" id="4109"/>
    <lineage>
        <taxon>Eukaryota</taxon>
        <taxon>Viridiplantae</taxon>
        <taxon>Streptophyta</taxon>
        <taxon>Embryophyta</taxon>
        <taxon>Tracheophyta</taxon>
        <taxon>Spermatophyta</taxon>
        <taxon>Magnoliopsida</taxon>
        <taxon>eudicotyledons</taxon>
        <taxon>Gunneridae</taxon>
        <taxon>Pentapetalae</taxon>
        <taxon>asterids</taxon>
        <taxon>lamiids</taxon>
        <taxon>Solanales</taxon>
        <taxon>Solanaceae</taxon>
        <taxon>Solanoideae</taxon>
        <taxon>Solaneae</taxon>
        <taxon>Solanum</taxon>
    </lineage>
</organism>
<evidence type="ECO:0000313" key="3">
    <source>
        <dbReference type="Proteomes" id="UP000824120"/>
    </source>
</evidence>